<reference evidence="2 3" key="1">
    <citation type="journal article" date="2018" name="Front. Plant Sci.">
        <title>Red Clover (Trifolium pratense) and Zigzag Clover (T. medium) - A Picture of Genomic Similarities and Differences.</title>
        <authorList>
            <person name="Dluhosova J."/>
            <person name="Istvanek J."/>
            <person name="Nedelnik J."/>
            <person name="Repkova J."/>
        </authorList>
    </citation>
    <scope>NUCLEOTIDE SEQUENCE [LARGE SCALE GENOMIC DNA]</scope>
    <source>
        <strain evidence="3">cv. 10/8</strain>
        <tissue evidence="2">Leaf</tissue>
    </source>
</reference>
<evidence type="ECO:0000256" key="1">
    <source>
        <dbReference type="SAM" id="MobiDB-lite"/>
    </source>
</evidence>
<dbReference type="EMBL" id="LXQA010177980">
    <property type="protein sequence ID" value="MCI30222.1"/>
    <property type="molecule type" value="Genomic_DNA"/>
</dbReference>
<feature type="region of interest" description="Disordered" evidence="1">
    <location>
        <begin position="34"/>
        <end position="91"/>
    </location>
</feature>
<accession>A0A392R2A8</accession>
<dbReference type="AlphaFoldDB" id="A0A392R2A8"/>
<sequence length="118" mass="12555">MGTVSEGDWLSYLAKSKQKKLEPEATVSPDVQLILGEPDGAKGTKMRKRGEVVRPSKVPKKDGGSSSQVVDLEAGESQPSSPQPKGNRALWSRTTSADLVVQVIRTVEGKGIGLTIDP</sequence>
<keyword evidence="3" id="KW-1185">Reference proteome</keyword>
<feature type="compositionally biased region" description="Basic and acidic residues" evidence="1">
    <location>
        <begin position="49"/>
        <end position="63"/>
    </location>
</feature>
<organism evidence="2 3">
    <name type="scientific">Trifolium medium</name>
    <dbReference type="NCBI Taxonomy" id="97028"/>
    <lineage>
        <taxon>Eukaryota</taxon>
        <taxon>Viridiplantae</taxon>
        <taxon>Streptophyta</taxon>
        <taxon>Embryophyta</taxon>
        <taxon>Tracheophyta</taxon>
        <taxon>Spermatophyta</taxon>
        <taxon>Magnoliopsida</taxon>
        <taxon>eudicotyledons</taxon>
        <taxon>Gunneridae</taxon>
        <taxon>Pentapetalae</taxon>
        <taxon>rosids</taxon>
        <taxon>fabids</taxon>
        <taxon>Fabales</taxon>
        <taxon>Fabaceae</taxon>
        <taxon>Papilionoideae</taxon>
        <taxon>50 kb inversion clade</taxon>
        <taxon>NPAAA clade</taxon>
        <taxon>Hologalegina</taxon>
        <taxon>IRL clade</taxon>
        <taxon>Trifolieae</taxon>
        <taxon>Trifolium</taxon>
    </lineage>
</organism>
<name>A0A392R2A8_9FABA</name>
<dbReference type="Proteomes" id="UP000265520">
    <property type="component" value="Unassembled WGS sequence"/>
</dbReference>
<feature type="non-terminal residue" evidence="2">
    <location>
        <position position="118"/>
    </location>
</feature>
<proteinExistence type="predicted"/>
<comment type="caution">
    <text evidence="2">The sequence shown here is derived from an EMBL/GenBank/DDBJ whole genome shotgun (WGS) entry which is preliminary data.</text>
</comment>
<evidence type="ECO:0000313" key="3">
    <source>
        <dbReference type="Proteomes" id="UP000265520"/>
    </source>
</evidence>
<protein>
    <submittedName>
        <fullName evidence="2">Uncharacterized protein</fullName>
    </submittedName>
</protein>
<evidence type="ECO:0000313" key="2">
    <source>
        <dbReference type="EMBL" id="MCI30222.1"/>
    </source>
</evidence>